<dbReference type="AlphaFoldDB" id="A0A3E0ESX6"/>
<protein>
    <submittedName>
        <fullName evidence="1">Uncharacterized protein</fullName>
    </submittedName>
</protein>
<name>A0A3E0ESX6_9FLAO</name>
<sequence length="162" mass="17828">MSEFDELFKLAVNGSRNNKRKGKFTLTVGTVKAVEGDTCTVDNYEDVRLNAIIEDTNSQFTVYPKLGSKVIIGRLENEDNAFVVGVSEIEKLIIKIDNQVFEMKDGKFTIKSGNISLKSILNDGFDQLGKAIIMTPSGPGKFSAADKLVFADLKDKTNQLLS</sequence>
<comment type="caution">
    <text evidence="1">The sequence shown here is derived from an EMBL/GenBank/DDBJ whole genome shotgun (WGS) entry which is preliminary data.</text>
</comment>
<dbReference type="Proteomes" id="UP000257136">
    <property type="component" value="Unassembled WGS sequence"/>
</dbReference>
<dbReference type="EMBL" id="QUNI01000003">
    <property type="protein sequence ID" value="REH00267.1"/>
    <property type="molecule type" value="Genomic_DNA"/>
</dbReference>
<gene>
    <name evidence="1" type="ORF">C8P67_103243</name>
</gene>
<dbReference type="RefSeq" id="WP_115811457.1">
    <property type="nucleotide sequence ID" value="NZ_QUNI01000003.1"/>
</dbReference>
<organism evidence="1 2">
    <name type="scientific">Flavobacterium aquicola</name>
    <dbReference type="NCBI Taxonomy" id="1682742"/>
    <lineage>
        <taxon>Bacteria</taxon>
        <taxon>Pseudomonadati</taxon>
        <taxon>Bacteroidota</taxon>
        <taxon>Flavobacteriia</taxon>
        <taxon>Flavobacteriales</taxon>
        <taxon>Flavobacteriaceae</taxon>
        <taxon>Flavobacterium</taxon>
    </lineage>
</organism>
<keyword evidence="2" id="KW-1185">Reference proteome</keyword>
<proteinExistence type="predicted"/>
<accession>A0A3E0ESX6</accession>
<evidence type="ECO:0000313" key="1">
    <source>
        <dbReference type="EMBL" id="REH00267.1"/>
    </source>
</evidence>
<evidence type="ECO:0000313" key="2">
    <source>
        <dbReference type="Proteomes" id="UP000257136"/>
    </source>
</evidence>
<reference evidence="1 2" key="1">
    <citation type="submission" date="2018-08" db="EMBL/GenBank/DDBJ databases">
        <title>Genomic Encyclopedia of Archaeal and Bacterial Type Strains, Phase II (KMG-II): from individual species to whole genera.</title>
        <authorList>
            <person name="Goeker M."/>
        </authorList>
    </citation>
    <scope>NUCLEOTIDE SEQUENCE [LARGE SCALE GENOMIC DNA]</scope>
    <source>
        <strain evidence="1 2">DSM 100880</strain>
    </source>
</reference>
<dbReference type="OrthoDB" id="1151181at2"/>